<dbReference type="OrthoDB" id="2744793at2759"/>
<feature type="transmembrane region" description="Helical" evidence="1">
    <location>
        <begin position="184"/>
        <end position="214"/>
    </location>
</feature>
<keyword evidence="1" id="KW-1133">Transmembrane helix</keyword>
<dbReference type="GeneID" id="66078671"/>
<gene>
    <name evidence="2" type="ORF">E1B28_009595</name>
</gene>
<dbReference type="EMBL" id="CM032186">
    <property type="protein sequence ID" value="KAG7090481.1"/>
    <property type="molecule type" value="Genomic_DNA"/>
</dbReference>
<protein>
    <submittedName>
        <fullName evidence="2">Uncharacterized protein</fullName>
    </submittedName>
</protein>
<feature type="transmembrane region" description="Helical" evidence="1">
    <location>
        <begin position="18"/>
        <end position="45"/>
    </location>
</feature>
<dbReference type="Proteomes" id="UP001049176">
    <property type="component" value="Chromosome 6"/>
</dbReference>
<feature type="transmembrane region" description="Helical" evidence="1">
    <location>
        <begin position="144"/>
        <end position="164"/>
    </location>
</feature>
<name>A0A9P7URV3_9AGAR</name>
<dbReference type="RefSeq" id="XP_043006951.1">
    <property type="nucleotide sequence ID" value="XM_043154496.1"/>
</dbReference>
<dbReference type="AlphaFoldDB" id="A0A9P7URV3"/>
<reference evidence="2" key="1">
    <citation type="journal article" date="2021" name="Genome Biol. Evol.">
        <title>The assembled and annotated genome of the fairy-ring fungus Marasmius oreades.</title>
        <authorList>
            <person name="Hiltunen M."/>
            <person name="Ament-Velasquez S.L."/>
            <person name="Johannesson H."/>
        </authorList>
    </citation>
    <scope>NUCLEOTIDE SEQUENCE</scope>
    <source>
        <strain evidence="2">03SP1</strain>
    </source>
</reference>
<accession>A0A9P7URV3</accession>
<evidence type="ECO:0000313" key="2">
    <source>
        <dbReference type="EMBL" id="KAG7090481.1"/>
    </source>
</evidence>
<proteinExistence type="predicted"/>
<keyword evidence="3" id="KW-1185">Reference proteome</keyword>
<feature type="transmembrane region" description="Helical" evidence="1">
    <location>
        <begin position="117"/>
        <end position="137"/>
    </location>
</feature>
<keyword evidence="1" id="KW-0812">Transmembrane</keyword>
<evidence type="ECO:0000256" key="1">
    <source>
        <dbReference type="SAM" id="Phobius"/>
    </source>
</evidence>
<comment type="caution">
    <text evidence="2">The sequence shown here is derived from an EMBL/GenBank/DDBJ whole genome shotgun (WGS) entry which is preliminary data.</text>
</comment>
<evidence type="ECO:0000313" key="3">
    <source>
        <dbReference type="Proteomes" id="UP001049176"/>
    </source>
</evidence>
<organism evidence="2 3">
    <name type="scientific">Marasmius oreades</name>
    <name type="common">fairy-ring Marasmius</name>
    <dbReference type="NCBI Taxonomy" id="181124"/>
    <lineage>
        <taxon>Eukaryota</taxon>
        <taxon>Fungi</taxon>
        <taxon>Dikarya</taxon>
        <taxon>Basidiomycota</taxon>
        <taxon>Agaricomycotina</taxon>
        <taxon>Agaricomycetes</taxon>
        <taxon>Agaricomycetidae</taxon>
        <taxon>Agaricales</taxon>
        <taxon>Marasmiineae</taxon>
        <taxon>Marasmiaceae</taxon>
        <taxon>Marasmius</taxon>
    </lineage>
</organism>
<feature type="transmembrane region" description="Helical" evidence="1">
    <location>
        <begin position="57"/>
        <end position="75"/>
    </location>
</feature>
<keyword evidence="1" id="KW-0472">Membrane</keyword>
<sequence length="215" mass="23440">MAAVNPDLQFVSIFGKSIILNAVNLLTGGILYGIYIILFCTAATVLCHREGNGKAKAMLLVAIVTMFIMSSFGFWTDVTIFFAGIRDILVGNIGQPFGYKQVVFTEQFKNLDSVKQVMLPFEIVVGDSIVIWRAWALSAGNRKIVVIPLLLLIGSAACSFAFLGCFSQHDWPIVNPDTCNSIEISAFSLSIATNMSATIVIGFKFWCFSIVACVD</sequence>
<dbReference type="KEGG" id="more:E1B28_009595"/>